<organism evidence="1">
    <name type="scientific">marine sediment metagenome</name>
    <dbReference type="NCBI Taxonomy" id="412755"/>
    <lineage>
        <taxon>unclassified sequences</taxon>
        <taxon>metagenomes</taxon>
        <taxon>ecological metagenomes</taxon>
    </lineage>
</organism>
<evidence type="ECO:0000313" key="1">
    <source>
        <dbReference type="EMBL" id="KKK88670.1"/>
    </source>
</evidence>
<gene>
    <name evidence="1" type="ORF">LCGC14_2740820</name>
</gene>
<protein>
    <submittedName>
        <fullName evidence="1">Uncharacterized protein</fullName>
    </submittedName>
</protein>
<reference evidence="1" key="1">
    <citation type="journal article" date="2015" name="Nature">
        <title>Complex archaea that bridge the gap between prokaryotes and eukaryotes.</title>
        <authorList>
            <person name="Spang A."/>
            <person name="Saw J.H."/>
            <person name="Jorgensen S.L."/>
            <person name="Zaremba-Niedzwiedzka K."/>
            <person name="Martijn J."/>
            <person name="Lind A.E."/>
            <person name="van Eijk R."/>
            <person name="Schleper C."/>
            <person name="Guy L."/>
            <person name="Ettema T.J."/>
        </authorList>
    </citation>
    <scope>NUCLEOTIDE SEQUENCE</scope>
</reference>
<accession>A0A0F8ZRM1</accession>
<dbReference type="EMBL" id="LAZR01049854">
    <property type="protein sequence ID" value="KKK88670.1"/>
    <property type="molecule type" value="Genomic_DNA"/>
</dbReference>
<name>A0A0F8ZRM1_9ZZZZ</name>
<proteinExistence type="predicted"/>
<sequence length="99" mass="10339">MAYVPGNLALISSVNGFGLYRYDSTDASIVVDAGGYFNNDDDTLNLAVGDIIEVISWTTAVRTGTVNDVSRVVVLTVDSAGAVNVSDDIYVTGIVSSTD</sequence>
<dbReference type="AlphaFoldDB" id="A0A0F8ZRM1"/>
<comment type="caution">
    <text evidence="1">The sequence shown here is derived from an EMBL/GenBank/DDBJ whole genome shotgun (WGS) entry which is preliminary data.</text>
</comment>